<dbReference type="PANTHER" id="PTHR13420">
    <property type="entry name" value="UPF0235 PROTEIN C15ORF40"/>
    <property type="match status" value="1"/>
</dbReference>
<dbReference type="PANTHER" id="PTHR13420:SF7">
    <property type="entry name" value="UPF0235 PROTEIN C15ORF40"/>
    <property type="match status" value="1"/>
</dbReference>
<protein>
    <submittedName>
        <fullName evidence="2">UPF0235 protein C15orf40-like protein</fullName>
    </submittedName>
</protein>
<dbReference type="SMART" id="SM01152">
    <property type="entry name" value="DUF167"/>
    <property type="match status" value="1"/>
</dbReference>
<dbReference type="OrthoDB" id="244097at2759"/>
<gene>
    <name evidence="2" type="ORF">Tcan_16255</name>
</gene>
<accession>A0A0B2UVE4</accession>
<dbReference type="AlphaFoldDB" id="A0A0B2UVE4"/>
<dbReference type="Gene3D" id="3.30.1200.10">
    <property type="entry name" value="YggU-like"/>
    <property type="match status" value="1"/>
</dbReference>
<dbReference type="InterPro" id="IPR003746">
    <property type="entry name" value="DUF167"/>
</dbReference>
<dbReference type="SUPFAM" id="SSF69786">
    <property type="entry name" value="YggU-like"/>
    <property type="match status" value="1"/>
</dbReference>
<comment type="similarity">
    <text evidence="1">Belongs to the UPF0235 family.</text>
</comment>
<evidence type="ECO:0000313" key="2">
    <source>
        <dbReference type="EMBL" id="KHN75081.1"/>
    </source>
</evidence>
<evidence type="ECO:0000256" key="1">
    <source>
        <dbReference type="ARBA" id="ARBA00010364"/>
    </source>
</evidence>
<feature type="non-terminal residue" evidence="2">
    <location>
        <position position="1"/>
    </location>
</feature>
<name>A0A0B2UVE4_TOXCA</name>
<proteinExistence type="inferred from homology"/>
<dbReference type="Proteomes" id="UP000031036">
    <property type="component" value="Unassembled WGS sequence"/>
</dbReference>
<organism evidence="2 3">
    <name type="scientific">Toxocara canis</name>
    <name type="common">Canine roundworm</name>
    <dbReference type="NCBI Taxonomy" id="6265"/>
    <lineage>
        <taxon>Eukaryota</taxon>
        <taxon>Metazoa</taxon>
        <taxon>Ecdysozoa</taxon>
        <taxon>Nematoda</taxon>
        <taxon>Chromadorea</taxon>
        <taxon>Rhabditida</taxon>
        <taxon>Spirurina</taxon>
        <taxon>Ascaridomorpha</taxon>
        <taxon>Ascaridoidea</taxon>
        <taxon>Toxocaridae</taxon>
        <taxon>Toxocara</taxon>
    </lineage>
</organism>
<dbReference type="HAMAP" id="MF_00634">
    <property type="entry name" value="UPF0235"/>
    <property type="match status" value="1"/>
</dbReference>
<dbReference type="InterPro" id="IPR036591">
    <property type="entry name" value="YggU-like_sf"/>
</dbReference>
<dbReference type="NCBIfam" id="TIGR00251">
    <property type="entry name" value="DUF167 family protein"/>
    <property type="match status" value="1"/>
</dbReference>
<reference evidence="2 3" key="1">
    <citation type="submission" date="2014-11" db="EMBL/GenBank/DDBJ databases">
        <title>Genetic blueprint of the zoonotic pathogen Toxocara canis.</title>
        <authorList>
            <person name="Zhu X.-Q."/>
            <person name="Korhonen P.K."/>
            <person name="Cai H."/>
            <person name="Young N.D."/>
            <person name="Nejsum P."/>
            <person name="von Samson-Himmelstjerna G."/>
            <person name="Boag P.R."/>
            <person name="Tan P."/>
            <person name="Li Q."/>
            <person name="Min J."/>
            <person name="Yang Y."/>
            <person name="Wang X."/>
            <person name="Fang X."/>
            <person name="Hall R.S."/>
            <person name="Hofmann A."/>
            <person name="Sternberg P.W."/>
            <person name="Jex A.R."/>
            <person name="Gasser R.B."/>
        </authorList>
    </citation>
    <scope>NUCLEOTIDE SEQUENCE [LARGE SCALE GENOMIC DNA]</scope>
    <source>
        <strain evidence="2">PN_DK_2014</strain>
    </source>
</reference>
<dbReference type="STRING" id="6265.A0A0B2UVE4"/>
<sequence>TKCTIRNGHEAPTNCPPASLQRLDLSLQHYCLHPCCSEGTVQYMNANDPSWRLEGRMNQINSWLPFATVVRPSRMLTSLRSPVSSVTIWLTLRKKASDWYTNCIRTTHYLHKSMERREIATSAVNARASKNKKEDASISMDKNGRIVLRIHAKPNAKKSRVTEIGDSEIEVAIAAPPRDGQANDTLREAIAVILGLRKSDVSFDAGTRSRSKVVSVNSQHITIEEVREKLRQSANAD</sequence>
<keyword evidence="3" id="KW-1185">Reference proteome</keyword>
<comment type="caution">
    <text evidence="2">The sequence shown here is derived from an EMBL/GenBank/DDBJ whole genome shotgun (WGS) entry which is preliminary data.</text>
</comment>
<evidence type="ECO:0000313" key="3">
    <source>
        <dbReference type="Proteomes" id="UP000031036"/>
    </source>
</evidence>
<dbReference type="EMBL" id="JPKZ01002783">
    <property type="protein sequence ID" value="KHN75081.1"/>
    <property type="molecule type" value="Genomic_DNA"/>
</dbReference>
<dbReference type="Pfam" id="PF02594">
    <property type="entry name" value="DUF167"/>
    <property type="match status" value="1"/>
</dbReference>
<dbReference type="GO" id="GO:0005737">
    <property type="term" value="C:cytoplasm"/>
    <property type="evidence" value="ECO:0007669"/>
    <property type="project" value="TreeGrafter"/>
</dbReference>